<feature type="compositionally biased region" description="Acidic residues" evidence="1">
    <location>
        <begin position="55"/>
        <end position="64"/>
    </location>
</feature>
<feature type="compositionally biased region" description="Basic residues" evidence="1">
    <location>
        <begin position="70"/>
        <end position="79"/>
    </location>
</feature>
<keyword evidence="3" id="KW-1185">Reference proteome</keyword>
<comment type="caution">
    <text evidence="2">The sequence shown here is derived from an EMBL/GenBank/DDBJ whole genome shotgun (WGS) entry which is preliminary data.</text>
</comment>
<evidence type="ECO:0000313" key="2">
    <source>
        <dbReference type="EMBL" id="ORX75734.1"/>
    </source>
</evidence>
<feature type="compositionally biased region" description="Basic and acidic residues" evidence="1">
    <location>
        <begin position="106"/>
        <end position="115"/>
    </location>
</feature>
<feature type="compositionally biased region" description="Polar residues" evidence="1">
    <location>
        <begin position="133"/>
        <end position="147"/>
    </location>
</feature>
<dbReference type="OrthoDB" id="2143794at2759"/>
<evidence type="ECO:0000313" key="3">
    <source>
        <dbReference type="Proteomes" id="UP000193944"/>
    </source>
</evidence>
<proteinExistence type="predicted"/>
<protein>
    <submittedName>
        <fullName evidence="2">Uncharacterized protein</fullName>
    </submittedName>
</protein>
<sequence>MKKDMLRSKHSPVNQSVNKNALVYALKRKNNNFRNNRPNKYKNNEKTKQPITIPDSDDESDTMDLETRRKILIPKRRLTKNNNNTKLNDNNPSNHETNENETNPIDSKENNQLDNNKKINSDEEFKEDHMTNQEILDNKNSGHMTTDINKDDNKNLNNNSFSSNIIDSKNNSSNELNKNINNKKEDKLKIKPPRHIKLIKDKEDYNITKDLLNTPSNITFAQLLDCSPRIRAELIKNLKLEKSDKKDIC</sequence>
<evidence type="ECO:0000256" key="1">
    <source>
        <dbReference type="SAM" id="MobiDB-lite"/>
    </source>
</evidence>
<feature type="region of interest" description="Disordered" evidence="1">
    <location>
        <begin position="27"/>
        <end position="115"/>
    </location>
</feature>
<reference evidence="2 3" key="2">
    <citation type="submission" date="2016-08" db="EMBL/GenBank/DDBJ databases">
        <title>Pervasive Adenine N6-methylation of Active Genes in Fungi.</title>
        <authorList>
            <consortium name="DOE Joint Genome Institute"/>
            <person name="Mondo S.J."/>
            <person name="Dannebaum R.O."/>
            <person name="Kuo R.C."/>
            <person name="Labutti K."/>
            <person name="Haridas S."/>
            <person name="Kuo A."/>
            <person name="Salamov A."/>
            <person name="Ahrendt S.R."/>
            <person name="Lipzen A."/>
            <person name="Sullivan W."/>
            <person name="Andreopoulos W.B."/>
            <person name="Clum A."/>
            <person name="Lindquist E."/>
            <person name="Daum C."/>
            <person name="Ramamoorthy G.K."/>
            <person name="Gryganskyi A."/>
            <person name="Culley D."/>
            <person name="Magnuson J.K."/>
            <person name="James T.Y."/>
            <person name="O'Malley M.A."/>
            <person name="Stajich J.E."/>
            <person name="Spatafora J.W."/>
            <person name="Visel A."/>
            <person name="Grigoriev I.V."/>
        </authorList>
    </citation>
    <scope>NUCLEOTIDE SEQUENCE [LARGE SCALE GENOMIC DNA]</scope>
    <source>
        <strain evidence="2 3">S4</strain>
    </source>
</reference>
<feature type="compositionally biased region" description="Low complexity" evidence="1">
    <location>
        <begin position="80"/>
        <end position="91"/>
    </location>
</feature>
<feature type="compositionally biased region" description="Polar residues" evidence="1">
    <location>
        <begin position="92"/>
        <end position="105"/>
    </location>
</feature>
<feature type="compositionally biased region" description="Low complexity" evidence="1">
    <location>
        <begin position="155"/>
        <end position="180"/>
    </location>
</feature>
<accession>A0A1Y1WRI7</accession>
<feature type="region of interest" description="Disordered" evidence="1">
    <location>
        <begin position="133"/>
        <end position="185"/>
    </location>
</feature>
<gene>
    <name evidence="2" type="ORF">BCR32DRAFT_296704</name>
</gene>
<organism evidence="2 3">
    <name type="scientific">Anaeromyces robustus</name>
    <dbReference type="NCBI Taxonomy" id="1754192"/>
    <lineage>
        <taxon>Eukaryota</taxon>
        <taxon>Fungi</taxon>
        <taxon>Fungi incertae sedis</taxon>
        <taxon>Chytridiomycota</taxon>
        <taxon>Chytridiomycota incertae sedis</taxon>
        <taxon>Neocallimastigomycetes</taxon>
        <taxon>Neocallimastigales</taxon>
        <taxon>Neocallimastigaceae</taxon>
        <taxon>Anaeromyces</taxon>
    </lineage>
</organism>
<dbReference type="Proteomes" id="UP000193944">
    <property type="component" value="Unassembled WGS sequence"/>
</dbReference>
<name>A0A1Y1WRI7_9FUNG</name>
<feature type="region of interest" description="Disordered" evidence="1">
    <location>
        <begin position="1"/>
        <end position="20"/>
    </location>
</feature>
<reference evidence="2 3" key="1">
    <citation type="submission" date="2016-08" db="EMBL/GenBank/DDBJ databases">
        <title>A Parts List for Fungal Cellulosomes Revealed by Comparative Genomics.</title>
        <authorList>
            <consortium name="DOE Joint Genome Institute"/>
            <person name="Haitjema C.H."/>
            <person name="Gilmore S.P."/>
            <person name="Henske J.K."/>
            <person name="Solomon K.V."/>
            <person name="De Groot R."/>
            <person name="Kuo A."/>
            <person name="Mondo S.J."/>
            <person name="Salamov A.A."/>
            <person name="Labutti K."/>
            <person name="Zhao Z."/>
            <person name="Chiniquy J."/>
            <person name="Barry K."/>
            <person name="Brewer H.M."/>
            <person name="Purvine S.O."/>
            <person name="Wright A.T."/>
            <person name="Boxma B."/>
            <person name="Van Alen T."/>
            <person name="Hackstein J.H."/>
            <person name="Baker S.E."/>
            <person name="Grigoriev I.V."/>
            <person name="O'Malley M.A."/>
        </authorList>
    </citation>
    <scope>NUCLEOTIDE SEQUENCE [LARGE SCALE GENOMIC DNA]</scope>
    <source>
        <strain evidence="2 3">S4</strain>
    </source>
</reference>
<dbReference type="EMBL" id="MCFG01000339">
    <property type="protein sequence ID" value="ORX75734.1"/>
    <property type="molecule type" value="Genomic_DNA"/>
</dbReference>
<dbReference type="AlphaFoldDB" id="A0A1Y1WRI7"/>